<accession>A0A9R0SA99</accession>
<keyword evidence="1" id="KW-1133">Transmembrane helix</keyword>
<dbReference type="EMBL" id="LT934117">
    <property type="protein sequence ID" value="VAH91261.1"/>
    <property type="molecule type" value="Genomic_DNA"/>
</dbReference>
<evidence type="ECO:0000256" key="1">
    <source>
        <dbReference type="SAM" id="Phobius"/>
    </source>
</evidence>
<evidence type="ECO:0000313" key="2">
    <source>
        <dbReference type="EMBL" id="VAH91261.1"/>
    </source>
</evidence>
<feature type="transmembrane region" description="Helical" evidence="1">
    <location>
        <begin position="107"/>
        <end position="131"/>
    </location>
</feature>
<keyword evidence="1" id="KW-0812">Transmembrane</keyword>
<keyword evidence="1" id="KW-0472">Membrane</keyword>
<dbReference type="Gramene" id="TRITD4Av1G092670.1">
    <property type="protein sequence ID" value="TRITD4Av1G092670.1"/>
    <property type="gene ID" value="TRITD4Av1G092670"/>
</dbReference>
<dbReference type="AlphaFoldDB" id="A0A9R0SA99"/>
<evidence type="ECO:0000313" key="3">
    <source>
        <dbReference type="Proteomes" id="UP000324705"/>
    </source>
</evidence>
<dbReference type="Proteomes" id="UP000324705">
    <property type="component" value="Chromosome 4A"/>
</dbReference>
<keyword evidence="3" id="KW-1185">Reference proteome</keyword>
<protein>
    <submittedName>
        <fullName evidence="2">Uncharacterized protein</fullName>
    </submittedName>
</protein>
<gene>
    <name evidence="2" type="ORF">TRITD_4Av1G092670</name>
</gene>
<organism evidence="2 3">
    <name type="scientific">Triticum turgidum subsp. durum</name>
    <name type="common">Durum wheat</name>
    <name type="synonym">Triticum durum</name>
    <dbReference type="NCBI Taxonomy" id="4567"/>
    <lineage>
        <taxon>Eukaryota</taxon>
        <taxon>Viridiplantae</taxon>
        <taxon>Streptophyta</taxon>
        <taxon>Embryophyta</taxon>
        <taxon>Tracheophyta</taxon>
        <taxon>Spermatophyta</taxon>
        <taxon>Magnoliopsida</taxon>
        <taxon>Liliopsida</taxon>
        <taxon>Poales</taxon>
        <taxon>Poaceae</taxon>
        <taxon>BOP clade</taxon>
        <taxon>Pooideae</taxon>
        <taxon>Triticodae</taxon>
        <taxon>Triticeae</taxon>
        <taxon>Triticinae</taxon>
        <taxon>Triticum</taxon>
    </lineage>
</organism>
<proteinExistence type="predicted"/>
<name>A0A9R0SA99_TRITD</name>
<sequence length="162" mass="17815">MAPSTSLAVKGLLPFGALPSSSVAQRPVSVTASLEHKTSDYKRKLLKLALGGVGLPALLSAKKAFADDQGVFSSRMSYLSWFPPWPYCCCCWMLPRPLHLQCYIASLIYTVCLSPIQLTYWGIFLVSLLHLAELPLRPQKVTFISHNPTTMAQGSVPHHPSF</sequence>
<reference evidence="2 3" key="1">
    <citation type="submission" date="2017-09" db="EMBL/GenBank/DDBJ databases">
        <authorList>
            <consortium name="International Durum Wheat Genome Sequencing Consortium (IDWGSC)"/>
            <person name="Milanesi L."/>
        </authorList>
    </citation>
    <scope>NUCLEOTIDE SEQUENCE [LARGE SCALE GENOMIC DNA]</scope>
    <source>
        <strain evidence="3">cv. Svevo</strain>
    </source>
</reference>